<dbReference type="PANTHER" id="PTHR28262:SF1">
    <property type="entry name" value="DASH COMPLEX SUBUNIT SPC19"/>
    <property type="match status" value="1"/>
</dbReference>
<evidence type="ECO:0000256" key="14">
    <source>
        <dbReference type="SAM" id="MobiDB-lite"/>
    </source>
</evidence>
<evidence type="ECO:0000313" key="15">
    <source>
        <dbReference type="EMBL" id="CDZ96239.1"/>
    </source>
</evidence>
<keyword evidence="13" id="KW-0175">Coiled coil</keyword>
<comment type="similarity">
    <text evidence="4">Belongs to the DASH complex SPC19 family.</text>
</comment>
<evidence type="ECO:0000256" key="1">
    <source>
        <dbReference type="ARBA" id="ARBA00004123"/>
    </source>
</evidence>
<dbReference type="InterPro" id="IPR013251">
    <property type="entry name" value="DASH_Spc19"/>
</dbReference>
<name>A0A0F7SG76_PHARH</name>
<evidence type="ECO:0000256" key="4">
    <source>
        <dbReference type="ARBA" id="ARBA00008952"/>
    </source>
</evidence>
<keyword evidence="10" id="KW-0539">Nucleus</keyword>
<dbReference type="PANTHER" id="PTHR28262">
    <property type="entry name" value="DASH COMPLEX SUBUNIT SPC19"/>
    <property type="match status" value="1"/>
</dbReference>
<dbReference type="EMBL" id="LN483116">
    <property type="protein sequence ID" value="CDZ96239.1"/>
    <property type="molecule type" value="Genomic_DNA"/>
</dbReference>
<evidence type="ECO:0000256" key="3">
    <source>
        <dbReference type="ARBA" id="ARBA00004629"/>
    </source>
</evidence>
<evidence type="ECO:0000256" key="9">
    <source>
        <dbReference type="ARBA" id="ARBA00023212"/>
    </source>
</evidence>
<dbReference type="GO" id="GO:0005876">
    <property type="term" value="C:spindle microtubule"/>
    <property type="evidence" value="ECO:0007669"/>
    <property type="project" value="InterPro"/>
</dbReference>
<reference evidence="15" key="1">
    <citation type="submission" date="2014-08" db="EMBL/GenBank/DDBJ databases">
        <authorList>
            <person name="Sharma Rahul"/>
            <person name="Thines Marco"/>
        </authorList>
    </citation>
    <scope>NUCLEOTIDE SEQUENCE</scope>
</reference>
<evidence type="ECO:0000256" key="12">
    <source>
        <dbReference type="ARBA" id="ARBA00032583"/>
    </source>
</evidence>
<evidence type="ECO:0000256" key="11">
    <source>
        <dbReference type="ARBA" id="ARBA00023328"/>
    </source>
</evidence>
<keyword evidence="8" id="KW-0995">Kinetochore</keyword>
<dbReference type="AlphaFoldDB" id="A0A0F7SG76"/>
<protein>
    <recommendedName>
        <fullName evidence="5">DASH complex subunit SPC19</fullName>
    </recommendedName>
    <alternativeName>
        <fullName evidence="12">Outer kinetochore protein SPC19</fullName>
    </alternativeName>
</protein>
<evidence type="ECO:0000256" key="7">
    <source>
        <dbReference type="ARBA" id="ARBA00022490"/>
    </source>
</evidence>
<organism evidence="15">
    <name type="scientific">Phaffia rhodozyma</name>
    <name type="common">Yeast</name>
    <name type="synonym">Xanthophyllomyces dendrorhous</name>
    <dbReference type="NCBI Taxonomy" id="264483"/>
    <lineage>
        <taxon>Eukaryota</taxon>
        <taxon>Fungi</taxon>
        <taxon>Dikarya</taxon>
        <taxon>Basidiomycota</taxon>
        <taxon>Agaricomycotina</taxon>
        <taxon>Tremellomycetes</taxon>
        <taxon>Cystofilobasidiales</taxon>
        <taxon>Mrakiaceae</taxon>
        <taxon>Phaffia</taxon>
    </lineage>
</organism>
<keyword evidence="7" id="KW-0963">Cytoplasm</keyword>
<proteinExistence type="inferred from homology"/>
<evidence type="ECO:0000256" key="2">
    <source>
        <dbReference type="ARBA" id="ARBA00004186"/>
    </source>
</evidence>
<feature type="compositionally biased region" description="Low complexity" evidence="14">
    <location>
        <begin position="105"/>
        <end position="121"/>
    </location>
</feature>
<feature type="region of interest" description="Disordered" evidence="14">
    <location>
        <begin position="101"/>
        <end position="137"/>
    </location>
</feature>
<comment type="subcellular location">
    <subcellularLocation>
        <location evidence="3">Chromosome</location>
        <location evidence="3">Centromere</location>
        <location evidence="3">Kinetochore</location>
    </subcellularLocation>
    <subcellularLocation>
        <location evidence="2">Cytoplasm</location>
        <location evidence="2">Cytoskeleton</location>
        <location evidence="2">Spindle</location>
    </subcellularLocation>
    <subcellularLocation>
        <location evidence="1">Nucleus</location>
    </subcellularLocation>
</comment>
<dbReference type="GO" id="GO:0042729">
    <property type="term" value="C:DASH complex"/>
    <property type="evidence" value="ECO:0007669"/>
    <property type="project" value="InterPro"/>
</dbReference>
<keyword evidence="6" id="KW-0158">Chromosome</keyword>
<evidence type="ECO:0000256" key="6">
    <source>
        <dbReference type="ARBA" id="ARBA00022454"/>
    </source>
</evidence>
<evidence type="ECO:0000256" key="8">
    <source>
        <dbReference type="ARBA" id="ARBA00022838"/>
    </source>
</evidence>
<keyword evidence="9" id="KW-0206">Cytoskeleton</keyword>
<feature type="coiled-coil region" evidence="13">
    <location>
        <begin position="137"/>
        <end position="164"/>
    </location>
</feature>
<dbReference type="Pfam" id="PF08287">
    <property type="entry name" value="DASH_Spc19"/>
    <property type="match status" value="1"/>
</dbReference>
<sequence length="168" mass="18955">MSSGGQFLDLLSECVRVTESCVAHEKTSIQILQSAVSDFPRLSHVMENSRRYLFVPEPFVEAQKQRLANEMEPQIDELISRAERGLAVWERREVLKKRKLAQIASNSSSSGATSSSKSSQPKPKPRSRPTAADERKLAMIKGKAERLASEVEELEKELTALDRNDRWD</sequence>
<evidence type="ECO:0000256" key="10">
    <source>
        <dbReference type="ARBA" id="ARBA00023242"/>
    </source>
</evidence>
<dbReference type="GO" id="GO:0008608">
    <property type="term" value="P:attachment of spindle microtubules to kinetochore"/>
    <property type="evidence" value="ECO:0007669"/>
    <property type="project" value="InterPro"/>
</dbReference>
<keyword evidence="11" id="KW-0137">Centromere</keyword>
<evidence type="ECO:0000256" key="13">
    <source>
        <dbReference type="SAM" id="Coils"/>
    </source>
</evidence>
<evidence type="ECO:0000256" key="5">
    <source>
        <dbReference type="ARBA" id="ARBA00016329"/>
    </source>
</evidence>
<accession>A0A0F7SG76</accession>